<dbReference type="Proteomes" id="UP000000768">
    <property type="component" value="Chromosome 5"/>
</dbReference>
<gene>
    <name evidence="1" type="ORF">SORBI_3005G161800</name>
</gene>
<name>A0A1B6PSW0_SORBI</name>
<dbReference type="AlphaFoldDB" id="A0A1B6PSW0"/>
<dbReference type="InParanoid" id="A0A1B6PSW0"/>
<accession>A0A1B6PSW0</accession>
<reference evidence="2" key="2">
    <citation type="journal article" date="2018" name="Plant J.">
        <title>The Sorghum bicolor reference genome: improved assembly, gene annotations, a transcriptome atlas, and signatures of genome organization.</title>
        <authorList>
            <person name="McCormick R.F."/>
            <person name="Truong S.K."/>
            <person name="Sreedasyam A."/>
            <person name="Jenkins J."/>
            <person name="Shu S."/>
            <person name="Sims D."/>
            <person name="Kennedy M."/>
            <person name="Amirebrahimi M."/>
            <person name="Weers B.D."/>
            <person name="McKinley B."/>
            <person name="Mattison A."/>
            <person name="Morishige D.T."/>
            <person name="Grimwood J."/>
            <person name="Schmutz J."/>
            <person name="Mullet J.E."/>
        </authorList>
    </citation>
    <scope>NUCLEOTIDE SEQUENCE [LARGE SCALE GENOMIC DNA]</scope>
    <source>
        <strain evidence="2">cv. BTx623</strain>
    </source>
</reference>
<organism evidence="1 2">
    <name type="scientific">Sorghum bicolor</name>
    <name type="common">Sorghum</name>
    <name type="synonym">Sorghum vulgare</name>
    <dbReference type="NCBI Taxonomy" id="4558"/>
    <lineage>
        <taxon>Eukaryota</taxon>
        <taxon>Viridiplantae</taxon>
        <taxon>Streptophyta</taxon>
        <taxon>Embryophyta</taxon>
        <taxon>Tracheophyta</taxon>
        <taxon>Spermatophyta</taxon>
        <taxon>Magnoliopsida</taxon>
        <taxon>Liliopsida</taxon>
        <taxon>Poales</taxon>
        <taxon>Poaceae</taxon>
        <taxon>PACMAD clade</taxon>
        <taxon>Panicoideae</taxon>
        <taxon>Andropogonodae</taxon>
        <taxon>Andropogoneae</taxon>
        <taxon>Sorghinae</taxon>
        <taxon>Sorghum</taxon>
    </lineage>
</organism>
<keyword evidence="2" id="KW-1185">Reference proteome</keyword>
<proteinExistence type="predicted"/>
<dbReference type="EMBL" id="CM000764">
    <property type="protein sequence ID" value="KXG28753.1"/>
    <property type="molecule type" value="Genomic_DNA"/>
</dbReference>
<reference evidence="1 2" key="1">
    <citation type="journal article" date="2009" name="Nature">
        <title>The Sorghum bicolor genome and the diversification of grasses.</title>
        <authorList>
            <person name="Paterson A.H."/>
            <person name="Bowers J.E."/>
            <person name="Bruggmann R."/>
            <person name="Dubchak I."/>
            <person name="Grimwood J."/>
            <person name="Gundlach H."/>
            <person name="Haberer G."/>
            <person name="Hellsten U."/>
            <person name="Mitros T."/>
            <person name="Poliakov A."/>
            <person name="Schmutz J."/>
            <person name="Spannagl M."/>
            <person name="Tang H."/>
            <person name="Wang X."/>
            <person name="Wicker T."/>
            <person name="Bharti A.K."/>
            <person name="Chapman J."/>
            <person name="Feltus F.A."/>
            <person name="Gowik U."/>
            <person name="Grigoriev I.V."/>
            <person name="Lyons E."/>
            <person name="Maher C.A."/>
            <person name="Martis M."/>
            <person name="Narechania A."/>
            <person name="Otillar R.P."/>
            <person name="Penning B.W."/>
            <person name="Salamov A.A."/>
            <person name="Wang Y."/>
            <person name="Zhang L."/>
            <person name="Carpita N.C."/>
            <person name="Freeling M."/>
            <person name="Gingle A.R."/>
            <person name="Hash C.T."/>
            <person name="Keller B."/>
            <person name="Klein P."/>
            <person name="Kresovich S."/>
            <person name="McCann M.C."/>
            <person name="Ming R."/>
            <person name="Peterson D.G."/>
            <person name="Mehboob-ur-Rahman"/>
            <person name="Ware D."/>
            <person name="Westhoff P."/>
            <person name="Mayer K.F."/>
            <person name="Messing J."/>
            <person name="Rokhsar D.S."/>
        </authorList>
    </citation>
    <scope>NUCLEOTIDE SEQUENCE [LARGE SCALE GENOMIC DNA]</scope>
    <source>
        <strain evidence="2">cv. BTx623</strain>
    </source>
</reference>
<evidence type="ECO:0000313" key="2">
    <source>
        <dbReference type="Proteomes" id="UP000000768"/>
    </source>
</evidence>
<evidence type="ECO:0000313" key="1">
    <source>
        <dbReference type="EMBL" id="KXG28753.1"/>
    </source>
</evidence>
<dbReference type="Gramene" id="KXG28753">
    <property type="protein sequence ID" value="KXG28753"/>
    <property type="gene ID" value="SORBI_3005G161800"/>
</dbReference>
<sequence>MLCMGRPVHSSAMEATPSLILSVHARSSSVGNSTMPFSPGLLRSKKSPSPWFVRDGQTFVHGVRELTQHGGP</sequence>
<protein>
    <submittedName>
        <fullName evidence="1">Uncharacterized protein</fullName>
    </submittedName>
</protein>